<comment type="caution">
    <text evidence="1">The sequence shown here is derived from an EMBL/GenBank/DDBJ whole genome shotgun (WGS) entry which is preliminary data.</text>
</comment>
<dbReference type="Proteomes" id="UP000805193">
    <property type="component" value="Unassembled WGS sequence"/>
</dbReference>
<keyword evidence="2" id="KW-1185">Reference proteome</keyword>
<organism evidence="1 2">
    <name type="scientific">Ixodes persulcatus</name>
    <name type="common">Taiga tick</name>
    <dbReference type="NCBI Taxonomy" id="34615"/>
    <lineage>
        <taxon>Eukaryota</taxon>
        <taxon>Metazoa</taxon>
        <taxon>Ecdysozoa</taxon>
        <taxon>Arthropoda</taxon>
        <taxon>Chelicerata</taxon>
        <taxon>Arachnida</taxon>
        <taxon>Acari</taxon>
        <taxon>Parasitiformes</taxon>
        <taxon>Ixodida</taxon>
        <taxon>Ixodoidea</taxon>
        <taxon>Ixodidae</taxon>
        <taxon>Ixodinae</taxon>
        <taxon>Ixodes</taxon>
    </lineage>
</organism>
<gene>
    <name evidence="1" type="ORF">HPB47_010422</name>
</gene>
<name>A0AC60NZB2_IXOPE</name>
<accession>A0AC60NZB2</accession>
<dbReference type="EMBL" id="JABSTQ010011348">
    <property type="protein sequence ID" value="KAG0412411.1"/>
    <property type="molecule type" value="Genomic_DNA"/>
</dbReference>
<sequence>MNYHVPIQNAPRAGKVRKGPYLPDAGFRRAKTEEASENLFPESGKTRGETSSPVSSDPHLSGGTEIGPPERVRGGPPKTGGPPPHEQPSVPTRGRYHSHRGRETAGIPTRFIFRDKRSAEQKAQKLTQLELEERLFILISLFLGAWAQVPQNAQDEIDLYGNFGKAWDLFRKIYSKTYKSSEETVRREGIFRKSFNYCKSVDMQFKNGTLPYSVEINYFADMTSREVVQKYTGYNKSGSLLLGSTPFHAHLLGDFPDSLDWRKRGFVTPVKNQGQCGGCWAFSATGSLEGQVFKKTGRLVRMSEQNLLDCAGRRYGNNGCNGGQMSGAFQYVQDAGGMDTEQQYPYRAQTDFQCKFSRSTEARRYGVRGYVRVPANNERALMDACTRVGPISIAINASPQSFIFYKGGVYNDGGCDPRGLNHAVLVVGFDKDSRGTPYWIVKNSWGTGWGEAGYIKIMRNKNICGMAADPVYPTM</sequence>
<evidence type="ECO:0000313" key="2">
    <source>
        <dbReference type="Proteomes" id="UP000805193"/>
    </source>
</evidence>
<proteinExistence type="predicted"/>
<evidence type="ECO:0000313" key="1">
    <source>
        <dbReference type="EMBL" id="KAG0412411.1"/>
    </source>
</evidence>
<reference evidence="1 2" key="1">
    <citation type="journal article" date="2020" name="Cell">
        <title>Large-Scale Comparative Analyses of Tick Genomes Elucidate Their Genetic Diversity and Vector Capacities.</title>
        <authorList>
            <consortium name="Tick Genome and Microbiome Consortium (TIGMIC)"/>
            <person name="Jia N."/>
            <person name="Wang J."/>
            <person name="Shi W."/>
            <person name="Du L."/>
            <person name="Sun Y."/>
            <person name="Zhan W."/>
            <person name="Jiang J.F."/>
            <person name="Wang Q."/>
            <person name="Zhang B."/>
            <person name="Ji P."/>
            <person name="Bell-Sakyi L."/>
            <person name="Cui X.M."/>
            <person name="Yuan T.T."/>
            <person name="Jiang B.G."/>
            <person name="Yang W.F."/>
            <person name="Lam T.T."/>
            <person name="Chang Q.C."/>
            <person name="Ding S.J."/>
            <person name="Wang X.J."/>
            <person name="Zhu J.G."/>
            <person name="Ruan X.D."/>
            <person name="Zhao L."/>
            <person name="Wei J.T."/>
            <person name="Ye R.Z."/>
            <person name="Que T.C."/>
            <person name="Du C.H."/>
            <person name="Zhou Y.H."/>
            <person name="Cheng J.X."/>
            <person name="Dai P.F."/>
            <person name="Guo W.B."/>
            <person name="Han X.H."/>
            <person name="Huang E.J."/>
            <person name="Li L.F."/>
            <person name="Wei W."/>
            <person name="Gao Y.C."/>
            <person name="Liu J.Z."/>
            <person name="Shao H.Z."/>
            <person name="Wang X."/>
            <person name="Wang C.C."/>
            <person name="Yang T.C."/>
            <person name="Huo Q.B."/>
            <person name="Li W."/>
            <person name="Chen H.Y."/>
            <person name="Chen S.E."/>
            <person name="Zhou L.G."/>
            <person name="Ni X.B."/>
            <person name="Tian J.H."/>
            <person name="Sheng Y."/>
            <person name="Liu T."/>
            <person name="Pan Y.S."/>
            <person name="Xia L.Y."/>
            <person name="Li J."/>
            <person name="Zhao F."/>
            <person name="Cao W.C."/>
        </authorList>
    </citation>
    <scope>NUCLEOTIDE SEQUENCE [LARGE SCALE GENOMIC DNA]</scope>
    <source>
        <strain evidence="1">Iper-2018</strain>
    </source>
</reference>
<protein>
    <submittedName>
        <fullName evidence="1">Uncharacterized protein</fullName>
    </submittedName>
</protein>